<gene>
    <name evidence="2" type="ORF">ACFPT7_20855</name>
</gene>
<dbReference type="RefSeq" id="WP_263332577.1">
    <property type="nucleotide sequence ID" value="NZ_JAGSYH010000001.1"/>
</dbReference>
<evidence type="ECO:0000313" key="3">
    <source>
        <dbReference type="Proteomes" id="UP001596091"/>
    </source>
</evidence>
<protein>
    <submittedName>
        <fullName evidence="2">HEAT repeat domain-containing protein</fullName>
    </submittedName>
</protein>
<dbReference type="InterPro" id="IPR016024">
    <property type="entry name" value="ARM-type_fold"/>
</dbReference>
<keyword evidence="1" id="KW-0732">Signal</keyword>
<proteinExistence type="predicted"/>
<keyword evidence="3" id="KW-1185">Reference proteome</keyword>
<dbReference type="Pfam" id="PF13646">
    <property type="entry name" value="HEAT_2"/>
    <property type="match status" value="2"/>
</dbReference>
<dbReference type="EMBL" id="JBHSPH010000010">
    <property type="protein sequence ID" value="MFC5864771.1"/>
    <property type="molecule type" value="Genomic_DNA"/>
</dbReference>
<comment type="caution">
    <text evidence="2">The sequence shown here is derived from an EMBL/GenBank/DDBJ whole genome shotgun (WGS) entry which is preliminary data.</text>
</comment>
<dbReference type="Proteomes" id="UP001596091">
    <property type="component" value="Unassembled WGS sequence"/>
</dbReference>
<dbReference type="Gene3D" id="1.25.10.10">
    <property type="entry name" value="Leucine-rich Repeat Variant"/>
    <property type="match status" value="2"/>
</dbReference>
<accession>A0ABW1EKG6</accession>
<evidence type="ECO:0000256" key="1">
    <source>
        <dbReference type="SAM" id="SignalP"/>
    </source>
</evidence>
<dbReference type="InterPro" id="IPR011989">
    <property type="entry name" value="ARM-like"/>
</dbReference>
<name>A0ABW1EKG6_9BACT</name>
<dbReference type="Gene3D" id="1.25.40.10">
    <property type="entry name" value="Tetratricopeptide repeat domain"/>
    <property type="match status" value="1"/>
</dbReference>
<sequence>MKMYQWMCASALGGVLSLTASATVTLYQPGDYRMPEYAPVADASATGSADEEKLYAQATQAINESRWSDAEPLLSQVIELHGRRAEGALYWKAYVESKQGRTSEVASTCASLREANAQSKWMKDCNALQIEVGGKNGQPVQPQNESDEDLKLLALNALMQNGDENALPILQQILEGNQSEKLKERALFVLAQDQSKQAQDIMAQIVRGQKDPKLQVRAIRLLSVARGKESGDLLADVYSKSSDPQVKRAVIDSYLVSNQPDKLIQVAQHESDPELARHAVSELGAMGAVPQLGAMYQSAPNKETKLAVIHALVASGNKGSDLLKQIASSEQDPELRTQAIRNLGIAGGSSAAPTLVAIYQKSSDEESKKAAANGLFISGDAHDLVQLARSEKDPSLKRELVGKLAVMHNKEATDYMMEILNK</sequence>
<feature type="chain" id="PRO_5045063386" evidence="1">
    <location>
        <begin position="23"/>
        <end position="422"/>
    </location>
</feature>
<feature type="signal peptide" evidence="1">
    <location>
        <begin position="1"/>
        <end position="22"/>
    </location>
</feature>
<dbReference type="SUPFAM" id="SSF48371">
    <property type="entry name" value="ARM repeat"/>
    <property type="match status" value="1"/>
</dbReference>
<organism evidence="2 3">
    <name type="scientific">Acidicapsa dinghuensis</name>
    <dbReference type="NCBI Taxonomy" id="2218256"/>
    <lineage>
        <taxon>Bacteria</taxon>
        <taxon>Pseudomonadati</taxon>
        <taxon>Acidobacteriota</taxon>
        <taxon>Terriglobia</taxon>
        <taxon>Terriglobales</taxon>
        <taxon>Acidobacteriaceae</taxon>
        <taxon>Acidicapsa</taxon>
    </lineage>
</organism>
<reference evidence="3" key="1">
    <citation type="journal article" date="2019" name="Int. J. Syst. Evol. Microbiol.">
        <title>The Global Catalogue of Microorganisms (GCM) 10K type strain sequencing project: providing services to taxonomists for standard genome sequencing and annotation.</title>
        <authorList>
            <consortium name="The Broad Institute Genomics Platform"/>
            <consortium name="The Broad Institute Genome Sequencing Center for Infectious Disease"/>
            <person name="Wu L."/>
            <person name="Ma J."/>
        </authorList>
    </citation>
    <scope>NUCLEOTIDE SEQUENCE [LARGE SCALE GENOMIC DNA]</scope>
    <source>
        <strain evidence="3">JCM 4087</strain>
    </source>
</reference>
<dbReference type="InterPro" id="IPR011990">
    <property type="entry name" value="TPR-like_helical_dom_sf"/>
</dbReference>
<evidence type="ECO:0000313" key="2">
    <source>
        <dbReference type="EMBL" id="MFC5864771.1"/>
    </source>
</evidence>